<dbReference type="AlphaFoldDB" id="A0AAN5I726"/>
<feature type="non-terminal residue" evidence="1">
    <location>
        <position position="1"/>
    </location>
</feature>
<keyword evidence="2" id="KW-1185">Reference proteome</keyword>
<name>A0AAN5I726_9BILA</name>
<dbReference type="EMBL" id="BTRK01000005">
    <property type="protein sequence ID" value="GMR54808.1"/>
    <property type="molecule type" value="Genomic_DNA"/>
</dbReference>
<protein>
    <submittedName>
        <fullName evidence="1">Uncharacterized protein</fullName>
    </submittedName>
</protein>
<dbReference type="Proteomes" id="UP001328107">
    <property type="component" value="Unassembled WGS sequence"/>
</dbReference>
<comment type="caution">
    <text evidence="1">The sequence shown here is derived from an EMBL/GenBank/DDBJ whole genome shotgun (WGS) entry which is preliminary data.</text>
</comment>
<reference evidence="2" key="1">
    <citation type="submission" date="2022-10" db="EMBL/GenBank/DDBJ databases">
        <title>Genome assembly of Pristionchus species.</title>
        <authorList>
            <person name="Yoshida K."/>
            <person name="Sommer R.J."/>
        </authorList>
    </citation>
    <scope>NUCLEOTIDE SEQUENCE [LARGE SCALE GENOMIC DNA]</scope>
    <source>
        <strain evidence="2">RS5460</strain>
    </source>
</reference>
<gene>
    <name evidence="1" type="ORF">PMAYCL1PPCAC_25003</name>
</gene>
<evidence type="ECO:0000313" key="1">
    <source>
        <dbReference type="EMBL" id="GMR54808.1"/>
    </source>
</evidence>
<organism evidence="1 2">
    <name type="scientific">Pristionchus mayeri</name>
    <dbReference type="NCBI Taxonomy" id="1317129"/>
    <lineage>
        <taxon>Eukaryota</taxon>
        <taxon>Metazoa</taxon>
        <taxon>Ecdysozoa</taxon>
        <taxon>Nematoda</taxon>
        <taxon>Chromadorea</taxon>
        <taxon>Rhabditida</taxon>
        <taxon>Rhabditina</taxon>
        <taxon>Diplogasteromorpha</taxon>
        <taxon>Diplogasteroidea</taxon>
        <taxon>Neodiplogasteridae</taxon>
        <taxon>Pristionchus</taxon>
    </lineage>
</organism>
<evidence type="ECO:0000313" key="2">
    <source>
        <dbReference type="Proteomes" id="UP001328107"/>
    </source>
</evidence>
<proteinExistence type="predicted"/>
<sequence length="147" mass="16955">RNGGIDQRLAENIENNREMRFCPNHFLIPWIKNYHDVTNNEVAYIFDPATGQMRFNALIAAKTVVERVKSAKGRKGLADLHEYLGPAPTYCLRCAMKTGDREGYYAHYMSYRHIKAHVEFSVREFAGKYVFDIPTTIVNVLKKDLVN</sequence>
<accession>A0AAN5I726</accession>